<dbReference type="InterPro" id="IPR037069">
    <property type="entry name" value="AcylCoA_DH/ox_N_sf"/>
</dbReference>
<dbReference type="Gene3D" id="1.20.140.10">
    <property type="entry name" value="Butyryl-CoA Dehydrogenase, subunit A, domain 3"/>
    <property type="match status" value="1"/>
</dbReference>
<gene>
    <name evidence="9" type="ORF">ACFQGD_05215</name>
</gene>
<feature type="compositionally biased region" description="Polar residues" evidence="6">
    <location>
        <begin position="148"/>
        <end position="160"/>
    </location>
</feature>
<dbReference type="InterPro" id="IPR009075">
    <property type="entry name" value="AcylCo_DH/oxidase_C"/>
</dbReference>
<dbReference type="InterPro" id="IPR013786">
    <property type="entry name" value="AcylCoA_DH/ox_N"/>
</dbReference>
<dbReference type="PANTHER" id="PTHR43884">
    <property type="entry name" value="ACYL-COA DEHYDROGENASE"/>
    <property type="match status" value="1"/>
</dbReference>
<keyword evidence="10" id="KW-1185">Reference proteome</keyword>
<evidence type="ECO:0000256" key="1">
    <source>
        <dbReference type="ARBA" id="ARBA00001974"/>
    </source>
</evidence>
<dbReference type="GO" id="GO:0016491">
    <property type="term" value="F:oxidoreductase activity"/>
    <property type="evidence" value="ECO:0007669"/>
    <property type="project" value="UniProtKB-KW"/>
</dbReference>
<keyword evidence="3" id="KW-0285">Flavoprotein</keyword>
<dbReference type="SUPFAM" id="SSF47203">
    <property type="entry name" value="Acyl-CoA dehydrogenase C-terminal domain-like"/>
    <property type="match status" value="1"/>
</dbReference>
<dbReference type="EC" id="1.-.-.-" evidence="9"/>
<evidence type="ECO:0000256" key="3">
    <source>
        <dbReference type="ARBA" id="ARBA00022630"/>
    </source>
</evidence>
<feature type="region of interest" description="Disordered" evidence="6">
    <location>
        <begin position="120"/>
        <end position="160"/>
    </location>
</feature>
<comment type="similarity">
    <text evidence="2">Belongs to the acyl-CoA dehydrogenase family.</text>
</comment>
<dbReference type="SUPFAM" id="SSF56645">
    <property type="entry name" value="Acyl-CoA dehydrogenase NM domain-like"/>
    <property type="match status" value="1"/>
</dbReference>
<evidence type="ECO:0000313" key="10">
    <source>
        <dbReference type="Proteomes" id="UP001596337"/>
    </source>
</evidence>
<dbReference type="Gene3D" id="1.10.540.10">
    <property type="entry name" value="Acyl-CoA dehydrogenase/oxidase, N-terminal domain"/>
    <property type="match status" value="1"/>
</dbReference>
<evidence type="ECO:0000256" key="6">
    <source>
        <dbReference type="SAM" id="MobiDB-lite"/>
    </source>
</evidence>
<keyword evidence="5 9" id="KW-0560">Oxidoreductase</keyword>
<evidence type="ECO:0000256" key="4">
    <source>
        <dbReference type="ARBA" id="ARBA00022827"/>
    </source>
</evidence>
<dbReference type="EMBL" id="JBHSXX010000001">
    <property type="protein sequence ID" value="MFC6866538.1"/>
    <property type="molecule type" value="Genomic_DNA"/>
</dbReference>
<dbReference type="InterPro" id="IPR036250">
    <property type="entry name" value="AcylCo_DH-like_C"/>
</dbReference>
<keyword evidence="4" id="KW-0274">FAD</keyword>
<dbReference type="Gene3D" id="2.40.110.10">
    <property type="entry name" value="Butyryl-CoA Dehydrogenase, subunit A, domain 2"/>
    <property type="match status" value="1"/>
</dbReference>
<accession>A0ABW2BWG6</accession>
<comment type="cofactor">
    <cofactor evidence="1">
        <name>FAD</name>
        <dbReference type="ChEBI" id="CHEBI:57692"/>
    </cofactor>
</comment>
<dbReference type="PANTHER" id="PTHR43884:SF20">
    <property type="entry name" value="ACYL-COA DEHYDROGENASE FADE28"/>
    <property type="match status" value="1"/>
</dbReference>
<dbReference type="InterPro" id="IPR046373">
    <property type="entry name" value="Acyl-CoA_Oxase/DH_mid-dom_sf"/>
</dbReference>
<comment type="caution">
    <text evidence="9">The sequence shown here is derived from an EMBL/GenBank/DDBJ whole genome shotgun (WGS) entry which is preliminary data.</text>
</comment>
<organism evidence="9 10">
    <name type="scientific">Haloechinothrix salitolerans</name>
    <dbReference type="NCBI Taxonomy" id="926830"/>
    <lineage>
        <taxon>Bacteria</taxon>
        <taxon>Bacillati</taxon>
        <taxon>Actinomycetota</taxon>
        <taxon>Actinomycetes</taxon>
        <taxon>Pseudonocardiales</taxon>
        <taxon>Pseudonocardiaceae</taxon>
        <taxon>Haloechinothrix</taxon>
    </lineage>
</organism>
<evidence type="ECO:0000256" key="5">
    <source>
        <dbReference type="ARBA" id="ARBA00023002"/>
    </source>
</evidence>
<evidence type="ECO:0000259" key="7">
    <source>
        <dbReference type="Pfam" id="PF00441"/>
    </source>
</evidence>
<evidence type="ECO:0000256" key="2">
    <source>
        <dbReference type="ARBA" id="ARBA00009347"/>
    </source>
</evidence>
<evidence type="ECO:0000313" key="9">
    <source>
        <dbReference type="EMBL" id="MFC6866538.1"/>
    </source>
</evidence>
<dbReference type="Pfam" id="PF00441">
    <property type="entry name" value="Acyl-CoA_dh_1"/>
    <property type="match status" value="1"/>
</dbReference>
<protein>
    <submittedName>
        <fullName evidence="9">Acyl-CoA dehydrogenase family protein</fullName>
        <ecNumber evidence="9">1.-.-.-</ecNumber>
    </submittedName>
</protein>
<evidence type="ECO:0000259" key="8">
    <source>
        <dbReference type="Pfam" id="PF02771"/>
    </source>
</evidence>
<dbReference type="RefSeq" id="WP_345395679.1">
    <property type="nucleotide sequence ID" value="NZ_BAABLA010000024.1"/>
</dbReference>
<dbReference type="Proteomes" id="UP001596337">
    <property type="component" value="Unassembled WGS sequence"/>
</dbReference>
<proteinExistence type="inferred from homology"/>
<reference evidence="10" key="1">
    <citation type="journal article" date="2019" name="Int. J. Syst. Evol. Microbiol.">
        <title>The Global Catalogue of Microorganisms (GCM) 10K type strain sequencing project: providing services to taxonomists for standard genome sequencing and annotation.</title>
        <authorList>
            <consortium name="The Broad Institute Genomics Platform"/>
            <consortium name="The Broad Institute Genome Sequencing Center for Infectious Disease"/>
            <person name="Wu L."/>
            <person name="Ma J."/>
        </authorList>
    </citation>
    <scope>NUCLEOTIDE SEQUENCE [LARGE SCALE GENOMIC DNA]</scope>
    <source>
        <strain evidence="10">KCTC 32255</strain>
    </source>
</reference>
<feature type="domain" description="Acyl-CoA dehydrogenase/oxidase C-terminal" evidence="7">
    <location>
        <begin position="243"/>
        <end position="359"/>
    </location>
</feature>
<dbReference type="InterPro" id="IPR009100">
    <property type="entry name" value="AcylCoA_DH/oxidase_NM_dom_sf"/>
</dbReference>
<dbReference type="Pfam" id="PF02771">
    <property type="entry name" value="Acyl-CoA_dh_N"/>
    <property type="match status" value="1"/>
</dbReference>
<name>A0ABW2BWG6_9PSEU</name>
<feature type="domain" description="Acyl-CoA dehydrogenase/oxidase N-terminal" evidence="8">
    <location>
        <begin position="23"/>
        <end position="110"/>
    </location>
</feature>
<sequence length="373" mass="38400">MDFGQDEIALAISGLAGDVLRAECDPTTGDGYDERAWSALSKAGLLSLVLPTDLDGDGLGIGELAALLTEVGRRAAAVPALPTLALGALTVAQHGTAEQRDALLPSVGDGTTLLTAAVSEPGAPLPARPATTASSMLRRSGRYDDQNASRSTSGWRLTGTKTSVPDAMQAHRVLVTATTPDGVGVFLLDPQAEGVTVTSTPTSTGSPEHTLTLADAPAEPLGTDTTGVAAAALRNNGVAAALALGSGALAGALELTTEHLRTRHQFGKPLATFQAVAQQIADVYIAARTVELSTASAIWRLATGRDATEDIDVATYWLTTEALPAARTCHHLHGGLGVDVTYPLHRHYATLKDLARFLGGAGHSLDTLAGKER</sequence>